<proteinExistence type="predicted"/>
<keyword evidence="1" id="KW-1133">Transmembrane helix</keyword>
<gene>
    <name evidence="2" type="ORF">ISF6_0250</name>
</gene>
<evidence type="ECO:0000256" key="1">
    <source>
        <dbReference type="SAM" id="Phobius"/>
    </source>
</evidence>
<keyword evidence="1" id="KW-0812">Transmembrane</keyword>
<dbReference type="AlphaFoldDB" id="A0A0K8P8H1"/>
<keyword evidence="3" id="KW-1185">Reference proteome</keyword>
<evidence type="ECO:0000313" key="3">
    <source>
        <dbReference type="Proteomes" id="UP000037660"/>
    </source>
</evidence>
<dbReference type="Proteomes" id="UP000037660">
    <property type="component" value="Unassembled WGS sequence"/>
</dbReference>
<feature type="transmembrane region" description="Helical" evidence="1">
    <location>
        <begin position="26"/>
        <end position="44"/>
    </location>
</feature>
<protein>
    <submittedName>
        <fullName evidence="2">Uncharacterized protein</fullName>
    </submittedName>
</protein>
<keyword evidence="1" id="KW-0472">Membrane</keyword>
<dbReference type="RefSeq" id="WP_231638283.1">
    <property type="nucleotide sequence ID" value="NZ_BBYR01000105.1"/>
</dbReference>
<evidence type="ECO:0000313" key="2">
    <source>
        <dbReference type="EMBL" id="GAP38937.1"/>
    </source>
</evidence>
<reference evidence="3" key="1">
    <citation type="submission" date="2015-07" db="EMBL/GenBank/DDBJ databases">
        <title>Discovery of a poly(ethylene terephthalate assimilation.</title>
        <authorList>
            <person name="Yoshida S."/>
            <person name="Hiraga K."/>
            <person name="Takehana T."/>
            <person name="Taniguchi I."/>
            <person name="Yamaji H."/>
            <person name="Maeda Y."/>
            <person name="Toyohara K."/>
            <person name="Miyamoto K."/>
            <person name="Kimura Y."/>
            <person name="Oda K."/>
        </authorList>
    </citation>
    <scope>NUCLEOTIDE SEQUENCE [LARGE SCALE GENOMIC DNA]</scope>
    <source>
        <strain evidence="3">NBRC 110686 / TISTR 2288 / 201-F6</strain>
    </source>
</reference>
<sequence length="152" mass="16451">MDVDASASPGPKPQQPVAGPLGMAPILLHAAFALLIVLGTLAAYDRVVVRPAQRVGVVDVGEVYRQKEAEFTQLLTRATTDADREKAFALARNFSQRLPAALEELPRDCACLVMLKSAVAGRTPRTVDLTALLQQKLGHPHTPHRNDPEEAR</sequence>
<reference evidence="2 3" key="2">
    <citation type="journal article" date="2016" name="Science">
        <title>A bacterium that degrades and assimilates poly(ethylene terephthalate).</title>
        <authorList>
            <person name="Yoshida S."/>
            <person name="Hiraga K."/>
            <person name="Takehana T."/>
            <person name="Taniguchi I."/>
            <person name="Yamaji H."/>
            <person name="Maeda Y."/>
            <person name="Toyohara K."/>
            <person name="Miyamoto K."/>
            <person name="Kimura Y."/>
            <person name="Oda K."/>
        </authorList>
    </citation>
    <scope>NUCLEOTIDE SEQUENCE [LARGE SCALE GENOMIC DNA]</scope>
    <source>
        <strain evidence="3">NBRC 110686 / TISTR 2288 / 201-F6</strain>
    </source>
</reference>
<name>A0A0K8P8H1_PISS1</name>
<dbReference type="STRING" id="1547922.ISF6_0250"/>
<comment type="caution">
    <text evidence="2">The sequence shown here is derived from an EMBL/GenBank/DDBJ whole genome shotgun (WGS) entry which is preliminary data.</text>
</comment>
<dbReference type="EMBL" id="BBYR01000105">
    <property type="protein sequence ID" value="GAP38937.1"/>
    <property type="molecule type" value="Genomic_DNA"/>
</dbReference>
<accession>A0A0K8P8H1</accession>
<organism evidence="2 3">
    <name type="scientific">Piscinibacter sakaiensis</name>
    <name type="common">Ideonella sakaiensis</name>
    <dbReference type="NCBI Taxonomy" id="1547922"/>
    <lineage>
        <taxon>Bacteria</taxon>
        <taxon>Pseudomonadati</taxon>
        <taxon>Pseudomonadota</taxon>
        <taxon>Betaproteobacteria</taxon>
        <taxon>Burkholderiales</taxon>
        <taxon>Sphaerotilaceae</taxon>
        <taxon>Piscinibacter</taxon>
    </lineage>
</organism>